<protein>
    <submittedName>
        <fullName evidence="1">Uncharacterized protein</fullName>
    </submittedName>
</protein>
<proteinExistence type="predicted"/>
<sequence length="186" mass="21661">MNPILDSPIFCNVLVYKIKIEKEKNEDDFPYGPNKRLNMIGLPNVTDYYNEGHTSHRRIKRKLPSMLTHLDANVSLDVNYLVQDFNIWKLVKLFVRRPANLKEGILNTLKSEYPSIYHGQISSLIFHPDMPSNAYFYALNAVILSNERLDAFHICYVVKVSELFTRIIRAKWRGLSVKCYAPDPEK</sequence>
<keyword evidence="2" id="KW-1185">Reference proteome</keyword>
<reference evidence="1 2" key="1">
    <citation type="journal article" date="2014" name="Genome Biol. Evol.">
        <title>The genome of the myxosporean Thelohanellus kitauei shows adaptations to nutrient acquisition within its fish host.</title>
        <authorList>
            <person name="Yang Y."/>
            <person name="Xiong J."/>
            <person name="Zhou Z."/>
            <person name="Huo F."/>
            <person name="Miao W."/>
            <person name="Ran C."/>
            <person name="Liu Y."/>
            <person name="Zhang J."/>
            <person name="Feng J."/>
            <person name="Wang M."/>
            <person name="Wang M."/>
            <person name="Wang L."/>
            <person name="Yao B."/>
        </authorList>
    </citation>
    <scope>NUCLEOTIDE SEQUENCE [LARGE SCALE GENOMIC DNA]</scope>
    <source>
        <strain evidence="1">Wuqing</strain>
    </source>
</reference>
<evidence type="ECO:0000313" key="2">
    <source>
        <dbReference type="Proteomes" id="UP000031668"/>
    </source>
</evidence>
<dbReference type="AlphaFoldDB" id="A0A0C2MV82"/>
<evidence type="ECO:0000313" key="1">
    <source>
        <dbReference type="EMBL" id="KII65562.1"/>
    </source>
</evidence>
<gene>
    <name evidence="1" type="ORF">RF11_00913</name>
</gene>
<dbReference type="Proteomes" id="UP000031668">
    <property type="component" value="Unassembled WGS sequence"/>
</dbReference>
<dbReference type="EMBL" id="JWZT01003775">
    <property type="protein sequence ID" value="KII65562.1"/>
    <property type="molecule type" value="Genomic_DNA"/>
</dbReference>
<organism evidence="1 2">
    <name type="scientific">Thelohanellus kitauei</name>
    <name type="common">Myxosporean</name>
    <dbReference type="NCBI Taxonomy" id="669202"/>
    <lineage>
        <taxon>Eukaryota</taxon>
        <taxon>Metazoa</taxon>
        <taxon>Cnidaria</taxon>
        <taxon>Myxozoa</taxon>
        <taxon>Myxosporea</taxon>
        <taxon>Bivalvulida</taxon>
        <taxon>Platysporina</taxon>
        <taxon>Myxobolidae</taxon>
        <taxon>Thelohanellus</taxon>
    </lineage>
</organism>
<accession>A0A0C2MV82</accession>
<comment type="caution">
    <text evidence="1">The sequence shown here is derived from an EMBL/GenBank/DDBJ whole genome shotgun (WGS) entry which is preliminary data.</text>
</comment>
<name>A0A0C2MV82_THEKT</name>